<dbReference type="GO" id="GO:0004402">
    <property type="term" value="F:histone acetyltransferase activity"/>
    <property type="evidence" value="ECO:0007669"/>
    <property type="project" value="InterPro"/>
</dbReference>
<dbReference type="OrthoDB" id="899at2759"/>
<dbReference type="GO" id="GO:0045944">
    <property type="term" value="P:positive regulation of transcription by RNA polymerase II"/>
    <property type="evidence" value="ECO:0007669"/>
    <property type="project" value="TreeGrafter"/>
</dbReference>
<comment type="subcellular location">
    <subcellularLocation>
        <location evidence="1">Nucleus</location>
    </subcellularLocation>
</comment>
<dbReference type="GO" id="GO:0008270">
    <property type="term" value="F:zinc ion binding"/>
    <property type="evidence" value="ECO:0007669"/>
    <property type="project" value="UniProtKB-KW"/>
</dbReference>
<evidence type="ECO:0000256" key="1">
    <source>
        <dbReference type="ARBA" id="ARBA00004123"/>
    </source>
</evidence>
<evidence type="ECO:0000256" key="5">
    <source>
        <dbReference type="ARBA" id="ARBA00022771"/>
    </source>
</evidence>
<name>A0A226E3I0_FOLCA</name>
<dbReference type="GO" id="GO:0031490">
    <property type="term" value="F:chromatin DNA binding"/>
    <property type="evidence" value="ECO:0007669"/>
    <property type="project" value="TreeGrafter"/>
</dbReference>
<gene>
    <name evidence="14" type="ORF">Fcan01_13410</name>
</gene>
<keyword evidence="5 12" id="KW-0863">Zinc-finger</keyword>
<comment type="caution">
    <text evidence="14">The sequence shown here is derived from an EMBL/GenBank/DDBJ whole genome shotgun (WGS) entry which is preliminary data.</text>
</comment>
<dbReference type="GO" id="GO:0005634">
    <property type="term" value="C:nucleus"/>
    <property type="evidence" value="ECO:0007669"/>
    <property type="project" value="UniProtKB-SubCell"/>
</dbReference>
<evidence type="ECO:0000256" key="8">
    <source>
        <dbReference type="ARBA" id="ARBA00023015"/>
    </source>
</evidence>
<evidence type="ECO:0000256" key="7">
    <source>
        <dbReference type="ARBA" id="ARBA00022853"/>
    </source>
</evidence>
<evidence type="ECO:0000256" key="6">
    <source>
        <dbReference type="ARBA" id="ARBA00022833"/>
    </source>
</evidence>
<keyword evidence="6 12" id="KW-0862">Zinc</keyword>
<dbReference type="InterPro" id="IPR013178">
    <property type="entry name" value="Histone_AcTrfase_Rtt109/CBP"/>
</dbReference>
<dbReference type="STRING" id="158441.A0A226E3I0"/>
<dbReference type="SUPFAM" id="SSF57933">
    <property type="entry name" value="TAZ domain"/>
    <property type="match status" value="1"/>
</dbReference>
<dbReference type="OMA" id="SKECEIP"/>
<dbReference type="GO" id="GO:0000123">
    <property type="term" value="C:histone acetyltransferase complex"/>
    <property type="evidence" value="ECO:0007669"/>
    <property type="project" value="TreeGrafter"/>
</dbReference>
<reference evidence="14 15" key="1">
    <citation type="submission" date="2015-12" db="EMBL/GenBank/DDBJ databases">
        <title>The genome of Folsomia candida.</title>
        <authorList>
            <person name="Faddeeva A."/>
            <person name="Derks M.F."/>
            <person name="Anvar Y."/>
            <person name="Smit S."/>
            <person name="Van Straalen N."/>
            <person name="Roelofs D."/>
        </authorList>
    </citation>
    <scope>NUCLEOTIDE SEQUENCE [LARGE SCALE GENOMIC DNA]</scope>
    <source>
        <strain evidence="14 15">VU population</strain>
        <tissue evidence="14">Whole body</tissue>
    </source>
</reference>
<dbReference type="Pfam" id="PF02135">
    <property type="entry name" value="zf-TAZ"/>
    <property type="match status" value="1"/>
</dbReference>
<dbReference type="Proteomes" id="UP000198287">
    <property type="component" value="Unassembled WGS sequence"/>
</dbReference>
<dbReference type="PROSITE" id="PS50134">
    <property type="entry name" value="ZF_TAZ"/>
    <property type="match status" value="1"/>
</dbReference>
<keyword evidence="15" id="KW-1185">Reference proteome</keyword>
<keyword evidence="10" id="KW-0539">Nucleus</keyword>
<evidence type="ECO:0000256" key="3">
    <source>
        <dbReference type="ARBA" id="ARBA00022679"/>
    </source>
</evidence>
<dbReference type="Gene3D" id="1.20.1020.10">
    <property type="entry name" value="TAZ domain"/>
    <property type="match status" value="1"/>
</dbReference>
<dbReference type="EMBL" id="LNIX01000007">
    <property type="protein sequence ID" value="OXA51828.1"/>
    <property type="molecule type" value="Genomic_DNA"/>
</dbReference>
<evidence type="ECO:0000313" key="15">
    <source>
        <dbReference type="Proteomes" id="UP000198287"/>
    </source>
</evidence>
<dbReference type="InterPro" id="IPR035898">
    <property type="entry name" value="TAZ_dom_sf"/>
</dbReference>
<feature type="zinc finger region" description="TAZ-type" evidence="12">
    <location>
        <begin position="13"/>
        <end position="110"/>
    </location>
</feature>
<feature type="domain" description="TAZ-type" evidence="13">
    <location>
        <begin position="13"/>
        <end position="110"/>
    </location>
</feature>
<evidence type="ECO:0000256" key="12">
    <source>
        <dbReference type="PROSITE-ProRule" id="PRU00203"/>
    </source>
</evidence>
<evidence type="ECO:0000256" key="10">
    <source>
        <dbReference type="ARBA" id="ARBA00023242"/>
    </source>
</evidence>
<dbReference type="GO" id="GO:0003713">
    <property type="term" value="F:transcription coactivator activity"/>
    <property type="evidence" value="ECO:0007669"/>
    <property type="project" value="TreeGrafter"/>
</dbReference>
<keyword evidence="7" id="KW-0156">Chromatin regulator</keyword>
<dbReference type="AlphaFoldDB" id="A0A226E3I0"/>
<evidence type="ECO:0000256" key="11">
    <source>
        <dbReference type="ARBA" id="ARBA00048017"/>
    </source>
</evidence>
<evidence type="ECO:0000256" key="9">
    <source>
        <dbReference type="ARBA" id="ARBA00023163"/>
    </source>
</evidence>
<evidence type="ECO:0000259" key="13">
    <source>
        <dbReference type="PROSITE" id="PS50134"/>
    </source>
</evidence>
<keyword evidence="8" id="KW-0805">Transcription regulation</keyword>
<evidence type="ECO:0000313" key="14">
    <source>
        <dbReference type="EMBL" id="OXA51828.1"/>
    </source>
</evidence>
<evidence type="ECO:0000256" key="2">
    <source>
        <dbReference type="ARBA" id="ARBA00013184"/>
    </source>
</evidence>
<dbReference type="InterPro" id="IPR000197">
    <property type="entry name" value="Znf_TAZ"/>
</dbReference>
<comment type="catalytic activity">
    <reaction evidence="11">
        <text>L-lysyl-[protein] + acetyl-CoA = N(6)-acetyl-L-lysyl-[protein] + CoA + H(+)</text>
        <dbReference type="Rhea" id="RHEA:45948"/>
        <dbReference type="Rhea" id="RHEA-COMP:9752"/>
        <dbReference type="Rhea" id="RHEA-COMP:10731"/>
        <dbReference type="ChEBI" id="CHEBI:15378"/>
        <dbReference type="ChEBI" id="CHEBI:29969"/>
        <dbReference type="ChEBI" id="CHEBI:57287"/>
        <dbReference type="ChEBI" id="CHEBI:57288"/>
        <dbReference type="ChEBI" id="CHEBI:61930"/>
        <dbReference type="EC" id="2.3.1.48"/>
    </reaction>
</comment>
<accession>A0A226E3I0</accession>
<sequence>MMETILEVPEIGFEITQKIVQQQLVLILHAHACQKQENSYSHDYEVHGQEQPKEKCKLPFCEETKKCLDHIRCCFEPDTCTLTHCHHNREIIRHWKICMKKSSCQICRPVYQAQIHSIKQRRRS</sequence>
<dbReference type="PANTHER" id="PTHR13808:SF1">
    <property type="entry name" value="HISTONE ACETYLTRANSFERASE"/>
    <property type="match status" value="1"/>
</dbReference>
<organism evidence="14 15">
    <name type="scientific">Folsomia candida</name>
    <name type="common">Springtail</name>
    <dbReference type="NCBI Taxonomy" id="158441"/>
    <lineage>
        <taxon>Eukaryota</taxon>
        <taxon>Metazoa</taxon>
        <taxon>Ecdysozoa</taxon>
        <taxon>Arthropoda</taxon>
        <taxon>Hexapoda</taxon>
        <taxon>Collembola</taxon>
        <taxon>Entomobryomorpha</taxon>
        <taxon>Isotomoidea</taxon>
        <taxon>Isotomidae</taxon>
        <taxon>Proisotominae</taxon>
        <taxon>Folsomia</taxon>
    </lineage>
</organism>
<dbReference type="GO" id="GO:0005667">
    <property type="term" value="C:transcription regulator complex"/>
    <property type="evidence" value="ECO:0007669"/>
    <property type="project" value="TreeGrafter"/>
</dbReference>
<proteinExistence type="predicted"/>
<protein>
    <recommendedName>
        <fullName evidence="2">histone acetyltransferase</fullName>
        <ecNumber evidence="2">2.3.1.48</ecNumber>
    </recommendedName>
</protein>
<keyword evidence="3" id="KW-0808">Transferase</keyword>
<dbReference type="PANTHER" id="PTHR13808">
    <property type="entry name" value="CBP/P300-RELATED"/>
    <property type="match status" value="1"/>
</dbReference>
<keyword evidence="4 12" id="KW-0479">Metal-binding</keyword>
<keyword evidence="9" id="KW-0804">Transcription</keyword>
<dbReference type="SMART" id="SM00551">
    <property type="entry name" value="ZnF_TAZ"/>
    <property type="match status" value="1"/>
</dbReference>
<dbReference type="EC" id="2.3.1.48" evidence="2"/>
<evidence type="ECO:0000256" key="4">
    <source>
        <dbReference type="ARBA" id="ARBA00022723"/>
    </source>
</evidence>